<dbReference type="PANTHER" id="PTHR42080">
    <property type="entry name" value="SRR1 DOMAIN-CONTAINING PROTEIN"/>
    <property type="match status" value="1"/>
</dbReference>
<sequence>MLYLKSGVCERTEAVDPSKSLSQLDRLFNEGRPFFSKDSLRNIQEQLQQPLKKGDRIRILDLSDVPVFFEVKTGDCQAHLRAGDIVYTANEPTIQYVSYQSLRKRIETVSESPDLAFCSLRIQHTLIRHNNITGEPADDSKFKSKDEVHRLFSAALEIWEESGIWAEIKRTLSSTATAGKITKIIGFGCGIMSASDDVPHISYNAAFQHALLLTLQQFLRQSSSHEITCAVQDPAYTDRDISVLYSHGIEILKDPEGFIQADDSSLVFACAPDVPVRQIVADIARPAVLMWDRVSSSDDLTADPDSPRIRKMICDSYDCFDFPYDEHFGDMAIYVRRDLNSQGQFAQIDTIA</sequence>
<feature type="domain" description="SRR1-like" evidence="1">
    <location>
        <begin position="170"/>
        <end position="334"/>
    </location>
</feature>
<dbReference type="EMBL" id="KV878132">
    <property type="protein sequence ID" value="OJJ05182.1"/>
    <property type="molecule type" value="Genomic_DNA"/>
</dbReference>
<dbReference type="GeneID" id="63732914"/>
<reference evidence="3" key="1">
    <citation type="journal article" date="2017" name="Genome Biol.">
        <title>Comparative genomics reveals high biological diversity and specific adaptations in the industrially and medically important fungal genus Aspergillus.</title>
        <authorList>
            <person name="de Vries R.P."/>
            <person name="Riley R."/>
            <person name="Wiebenga A."/>
            <person name="Aguilar-Osorio G."/>
            <person name="Amillis S."/>
            <person name="Uchima C.A."/>
            <person name="Anderluh G."/>
            <person name="Asadollahi M."/>
            <person name="Askin M."/>
            <person name="Barry K."/>
            <person name="Battaglia E."/>
            <person name="Bayram O."/>
            <person name="Benocci T."/>
            <person name="Braus-Stromeyer S.A."/>
            <person name="Caldana C."/>
            <person name="Canovas D."/>
            <person name="Cerqueira G.C."/>
            <person name="Chen F."/>
            <person name="Chen W."/>
            <person name="Choi C."/>
            <person name="Clum A."/>
            <person name="Dos Santos R.A."/>
            <person name="Damasio A.R."/>
            <person name="Diallinas G."/>
            <person name="Emri T."/>
            <person name="Fekete E."/>
            <person name="Flipphi M."/>
            <person name="Freyberg S."/>
            <person name="Gallo A."/>
            <person name="Gournas C."/>
            <person name="Habgood R."/>
            <person name="Hainaut M."/>
            <person name="Harispe M.L."/>
            <person name="Henrissat B."/>
            <person name="Hilden K.S."/>
            <person name="Hope R."/>
            <person name="Hossain A."/>
            <person name="Karabika E."/>
            <person name="Karaffa L."/>
            <person name="Karanyi Z."/>
            <person name="Krasevec N."/>
            <person name="Kuo A."/>
            <person name="Kusch H."/>
            <person name="LaButti K."/>
            <person name="Lagendijk E.L."/>
            <person name="Lapidus A."/>
            <person name="Levasseur A."/>
            <person name="Lindquist E."/>
            <person name="Lipzen A."/>
            <person name="Logrieco A.F."/>
            <person name="MacCabe A."/>
            <person name="Maekelae M.R."/>
            <person name="Malavazi I."/>
            <person name="Melin P."/>
            <person name="Meyer V."/>
            <person name="Mielnichuk N."/>
            <person name="Miskei M."/>
            <person name="Molnar A.P."/>
            <person name="Mule G."/>
            <person name="Ngan C.Y."/>
            <person name="Orejas M."/>
            <person name="Orosz E."/>
            <person name="Ouedraogo J.P."/>
            <person name="Overkamp K.M."/>
            <person name="Park H.-S."/>
            <person name="Perrone G."/>
            <person name="Piumi F."/>
            <person name="Punt P.J."/>
            <person name="Ram A.F."/>
            <person name="Ramon A."/>
            <person name="Rauscher S."/>
            <person name="Record E."/>
            <person name="Riano-Pachon D.M."/>
            <person name="Robert V."/>
            <person name="Roehrig J."/>
            <person name="Ruller R."/>
            <person name="Salamov A."/>
            <person name="Salih N.S."/>
            <person name="Samson R.A."/>
            <person name="Sandor E."/>
            <person name="Sanguinetti M."/>
            <person name="Schuetze T."/>
            <person name="Sepcic K."/>
            <person name="Shelest E."/>
            <person name="Sherlock G."/>
            <person name="Sophianopoulou V."/>
            <person name="Squina F.M."/>
            <person name="Sun H."/>
            <person name="Susca A."/>
            <person name="Todd R.B."/>
            <person name="Tsang A."/>
            <person name="Unkles S.E."/>
            <person name="van de Wiele N."/>
            <person name="van Rossen-Uffink D."/>
            <person name="Oliveira J.V."/>
            <person name="Vesth T.C."/>
            <person name="Visser J."/>
            <person name="Yu J.-H."/>
            <person name="Zhou M."/>
            <person name="Andersen M.R."/>
            <person name="Archer D.B."/>
            <person name="Baker S.E."/>
            <person name="Benoit I."/>
            <person name="Brakhage A.A."/>
            <person name="Braus G.H."/>
            <person name="Fischer R."/>
            <person name="Frisvad J.C."/>
            <person name="Goldman G.H."/>
            <person name="Houbraken J."/>
            <person name="Oakley B."/>
            <person name="Pocsi I."/>
            <person name="Scazzocchio C."/>
            <person name="Seiboth B."/>
            <person name="vanKuyk P.A."/>
            <person name="Wortman J."/>
            <person name="Dyer P.S."/>
            <person name="Grigoriev I.V."/>
        </authorList>
    </citation>
    <scope>NUCLEOTIDE SEQUENCE [LARGE SCALE GENOMIC DNA]</scope>
    <source>
        <strain evidence="3">CBS 583.65</strain>
    </source>
</reference>
<dbReference type="InterPro" id="IPR012942">
    <property type="entry name" value="SRR1-like"/>
</dbReference>
<protein>
    <recommendedName>
        <fullName evidence="1">SRR1-like domain-containing protein</fullName>
    </recommendedName>
</protein>
<dbReference type="AlphaFoldDB" id="A0A1L9PUR9"/>
<dbReference type="RefSeq" id="XP_040670944.1">
    <property type="nucleotide sequence ID" value="XM_040817403.1"/>
</dbReference>
<dbReference type="PANTHER" id="PTHR42080:SF3">
    <property type="entry name" value="SRR1-LIKE DOMAIN-CONTAINING PROTEIN"/>
    <property type="match status" value="1"/>
</dbReference>
<gene>
    <name evidence="2" type="ORF">ASPVEDRAFT_834942</name>
</gene>
<keyword evidence="3" id="KW-1185">Reference proteome</keyword>
<accession>A0A1L9PUR9</accession>
<organism evidence="2 3">
    <name type="scientific">Aspergillus versicolor CBS 583.65</name>
    <dbReference type="NCBI Taxonomy" id="1036611"/>
    <lineage>
        <taxon>Eukaryota</taxon>
        <taxon>Fungi</taxon>
        <taxon>Dikarya</taxon>
        <taxon>Ascomycota</taxon>
        <taxon>Pezizomycotina</taxon>
        <taxon>Eurotiomycetes</taxon>
        <taxon>Eurotiomycetidae</taxon>
        <taxon>Eurotiales</taxon>
        <taxon>Aspergillaceae</taxon>
        <taxon>Aspergillus</taxon>
        <taxon>Aspergillus subgen. Nidulantes</taxon>
    </lineage>
</organism>
<dbReference type="VEuPathDB" id="FungiDB:ASPVEDRAFT_834942"/>
<proteinExistence type="predicted"/>
<evidence type="ECO:0000313" key="3">
    <source>
        <dbReference type="Proteomes" id="UP000184073"/>
    </source>
</evidence>
<dbReference type="Proteomes" id="UP000184073">
    <property type="component" value="Unassembled WGS sequence"/>
</dbReference>
<dbReference type="Pfam" id="PF07985">
    <property type="entry name" value="SRR1"/>
    <property type="match status" value="1"/>
</dbReference>
<dbReference type="OrthoDB" id="5230585at2759"/>
<evidence type="ECO:0000259" key="1">
    <source>
        <dbReference type="Pfam" id="PF07985"/>
    </source>
</evidence>
<name>A0A1L9PUR9_ASPVE</name>
<evidence type="ECO:0000313" key="2">
    <source>
        <dbReference type="EMBL" id="OJJ05182.1"/>
    </source>
</evidence>